<dbReference type="SUPFAM" id="SSF116734">
    <property type="entry name" value="DNA methylase specificity domain"/>
    <property type="match status" value="1"/>
</dbReference>
<evidence type="ECO:0000313" key="3">
    <source>
        <dbReference type="EMBL" id="MDH6504794.1"/>
    </source>
</evidence>
<keyword evidence="4" id="KW-1185">Reference proteome</keyword>
<sequence length="644" mass="71757">MTLNSEAIFKHFRARFDPSTKRGVEVGLPAWVDIKTWQKGKAVKDVLGAFQSALAIRFACSKLFNKTHGFYDVDSDGGVSGKLTALTVMLRIIPPCFSNAENDLSQDAIHDLEVLSSADLFKSISAEITAQYWDHKSASVAINELLCQGFNRDGAIFTPKDVAIFMARLAGIENDCVDIYCNYGAGLYYGNAIHHPSNIRLVGNEVADKDNSWPRQFPERLDLAYKEAEYSFSRSAVLERMVTELEWATFGQDEKKSKSLLINAALNDLPFYESIHSERSRDSLDHLLKAGYKKVVVLVPNAYLTGGRGLGNSQNVFQHCVSMGLTGVIQLPAGVIGASHEAYSILEFEPGARSTKIDFRNIDFGKESDPARLYQKADRGFGLPMRRNELNLGSITSEGGMPQASRNIRSVEDVLSRGLSHQTRSKRSAQLVSFEASRFIEQKGFQDLYPHLQFAPLSDLVNIYRIQHMQSALPEDGIEYLEIGGNDIGPFGNIEGGTKKYVDEISESRLDKARLKPGDLFLCIRGSVGKVCLMGPEGNIPTVPNQSFVKLSFKKNPKENEVNPELLFWWLNSAQCREILASKALSQGVPRLSISDVEDLLVPIGPWAILELECKKYEQWKIEVKQSLDYAEKAHKMSLHPFSI</sequence>
<organism evidence="3 4">
    <name type="scientific">Polynucleobacter sphagniphilus</name>
    <dbReference type="NCBI Taxonomy" id="1743169"/>
    <lineage>
        <taxon>Bacteria</taxon>
        <taxon>Pseudomonadati</taxon>
        <taxon>Pseudomonadota</taxon>
        <taxon>Betaproteobacteria</taxon>
        <taxon>Burkholderiales</taxon>
        <taxon>Burkholderiaceae</taxon>
        <taxon>Polynucleobacter</taxon>
    </lineage>
</organism>
<evidence type="ECO:0000256" key="2">
    <source>
        <dbReference type="ARBA" id="ARBA00023125"/>
    </source>
</evidence>
<dbReference type="RefSeq" id="WP_280757033.1">
    <property type="nucleotide sequence ID" value="NZ_JARXXW010000007.1"/>
</dbReference>
<dbReference type="GO" id="GO:0009307">
    <property type="term" value="P:DNA restriction-modification system"/>
    <property type="evidence" value="ECO:0007669"/>
    <property type="project" value="UniProtKB-KW"/>
</dbReference>
<comment type="caution">
    <text evidence="3">The sequence shown here is derived from an EMBL/GenBank/DDBJ whole genome shotgun (WGS) entry which is preliminary data.</text>
</comment>
<dbReference type="InterPro" id="IPR044946">
    <property type="entry name" value="Restrct_endonuc_typeI_TRD_sf"/>
</dbReference>
<reference evidence="3" key="1">
    <citation type="submission" date="2023-04" db="EMBL/GenBank/DDBJ databases">
        <title>Genome Encyclopedia of Bacteria and Archaea VI: Functional Genomics of Type Strains.</title>
        <authorList>
            <person name="Whitman W."/>
        </authorList>
    </citation>
    <scope>NUCLEOTIDE SEQUENCE</scope>
    <source>
        <strain evidence="3">Enz.4-51</strain>
    </source>
</reference>
<proteinExistence type="predicted"/>
<evidence type="ECO:0000256" key="1">
    <source>
        <dbReference type="ARBA" id="ARBA00022747"/>
    </source>
</evidence>
<dbReference type="GO" id="GO:0003677">
    <property type="term" value="F:DNA binding"/>
    <property type="evidence" value="ECO:0007669"/>
    <property type="project" value="UniProtKB-KW"/>
</dbReference>
<dbReference type="Gene3D" id="3.90.220.20">
    <property type="entry name" value="DNA methylase specificity domains"/>
    <property type="match status" value="1"/>
</dbReference>
<protein>
    <submittedName>
        <fullName evidence="3">Uncharacterized protein</fullName>
    </submittedName>
</protein>
<keyword evidence="2" id="KW-0238">DNA-binding</keyword>
<dbReference type="AlphaFoldDB" id="A0AA43MC17"/>
<keyword evidence="1" id="KW-0680">Restriction system</keyword>
<gene>
    <name evidence="3" type="ORF">M2127_002123</name>
</gene>
<name>A0AA43MC17_9BURK</name>
<dbReference type="EMBL" id="JARXYA010000015">
    <property type="protein sequence ID" value="MDH6504794.1"/>
    <property type="molecule type" value="Genomic_DNA"/>
</dbReference>
<dbReference type="Proteomes" id="UP001161160">
    <property type="component" value="Unassembled WGS sequence"/>
</dbReference>
<accession>A0AA43MC17</accession>
<evidence type="ECO:0000313" key="4">
    <source>
        <dbReference type="Proteomes" id="UP001161160"/>
    </source>
</evidence>